<feature type="domain" description="Murein transglycosylase-C N-terminal" evidence="12">
    <location>
        <begin position="62"/>
        <end position="222"/>
    </location>
</feature>
<accession>D0UIX4</accession>
<evidence type="ECO:0000259" key="12">
    <source>
        <dbReference type="Pfam" id="PF11873"/>
    </source>
</evidence>
<dbReference type="CAZy" id="GH23">
    <property type="family name" value="Glycoside Hydrolase Family 23"/>
</dbReference>
<feature type="domain" description="Transglycosylase SLT" evidence="11">
    <location>
        <begin position="226"/>
        <end position="351"/>
    </location>
</feature>
<dbReference type="InterPro" id="IPR024570">
    <property type="entry name" value="Murein_transglycosylaseC_N"/>
</dbReference>
<reference evidence="13" key="2">
    <citation type="submission" date="2005-09" db="EMBL/GenBank/DDBJ databases">
        <title>Insights into the pathogenicity island of Erwinia pyrifoliae WT3 and Japanese Erwinia Ejp617, and its relatedness with PAI of Erwinia amylovora.</title>
        <authorList>
            <person name="Thapa S.P."/>
            <person name="Cho S."/>
            <person name="Hur J.H."/>
            <person name="Lim C.K."/>
        </authorList>
    </citation>
    <scope>NUCLEOTIDE SEQUENCE</scope>
    <source>
        <strain evidence="13">WT3</strain>
    </source>
</reference>
<dbReference type="PROSITE" id="PS00922">
    <property type="entry name" value="TRANSGLYCOSYLASE"/>
    <property type="match status" value="1"/>
</dbReference>
<keyword evidence="10" id="KW-0961">Cell wall biogenesis/degradation</keyword>
<sequence length="390" mass="43987">MRFISKVIPRRKNKRWASMRRPYTLWAMYKKMNKKLISLLIIAPLLISCSSKKQNVFHEEWVKDTNAFDILMGQFAHNIENIWGINEVLIAGPKDYVKYSDGYYTRSHINFDAGSITIETIAGTDPMASLRQAIITTLLIGEDPGDVDLYSDANDIQTGQEPLLYGQVLDNTGQAIRWQGRAASFADYLIQNKLQRRNSGLHVIWSVTVPMIPNHLDKRAHKYLPMVRKAAERYGVDQSLILAIMQIESSFNPYAVSHADALGLMQVVQHTAGLDVFRMKGKWGKPSRSYLLDPENNIDAGAAYLSLLQGSYLAGISNPTSRRYAVITAYNGGAGSVLRVFSSDKDRAFSAINSLPPSEVYQTLTNKHPSAESRRYLYKVNNAQKGYHRY</sequence>
<dbReference type="GO" id="GO:0008933">
    <property type="term" value="F:peptidoglycan lytic transglycosylase activity"/>
    <property type="evidence" value="ECO:0007669"/>
    <property type="project" value="InterPro"/>
</dbReference>
<dbReference type="InterPro" id="IPR023346">
    <property type="entry name" value="Lysozyme-like_dom_sf"/>
</dbReference>
<evidence type="ECO:0000256" key="7">
    <source>
        <dbReference type="ARBA" id="ARBA00023237"/>
    </source>
</evidence>
<evidence type="ECO:0000313" key="13">
    <source>
        <dbReference type="EMBL" id="ACY01283.1"/>
    </source>
</evidence>
<dbReference type="Gene3D" id="1.10.530.10">
    <property type="match status" value="1"/>
</dbReference>
<dbReference type="AlphaFoldDB" id="D0UIX4"/>
<dbReference type="NCBIfam" id="NF008670">
    <property type="entry name" value="PRK11671.1"/>
    <property type="match status" value="1"/>
</dbReference>
<evidence type="ECO:0000256" key="6">
    <source>
        <dbReference type="ARBA" id="ARBA00023139"/>
    </source>
</evidence>
<keyword evidence="8" id="KW-0456">Lyase</keyword>
<evidence type="ECO:0000256" key="10">
    <source>
        <dbReference type="ARBA" id="ARBA00023316"/>
    </source>
</evidence>
<reference evidence="13" key="3">
    <citation type="journal article" date="2008" name="Mol. Cells">
        <title>Genetic organization of the hrp genes cluster in Erwinia pyrifoliae and characterization of HR active domains in HrpNEp protein by mutational analysis.</title>
        <authorList>
            <person name="Shrestha R."/>
            <person name="Park D.H."/>
            <person name="Cho J.M."/>
            <person name="Cho S."/>
            <person name="Wilson C."/>
            <person name="Hwang I."/>
            <person name="Hur J.H."/>
            <person name="Lim C.K."/>
        </authorList>
    </citation>
    <scope>NUCLEOTIDE SEQUENCE</scope>
    <source>
        <strain evidence="13">WT3</strain>
    </source>
</reference>
<dbReference type="InterPro" id="IPR008258">
    <property type="entry name" value="Transglycosylase_SLT_dom_1"/>
</dbReference>
<dbReference type="EC" id="4.2.2.n1" evidence="3"/>
<dbReference type="EMBL" id="DQ180962">
    <property type="protein sequence ID" value="ACY01283.1"/>
    <property type="molecule type" value="Genomic_DNA"/>
</dbReference>
<comment type="catalytic activity">
    <reaction evidence="1">
        <text>Exolytic cleavage of the (1-&gt;4)-beta-glycosidic linkage between N-acetylmuramic acid (MurNAc) and N-acetylglucosamine (GlcNAc) residues in peptidoglycan, from either the reducing or the non-reducing ends of the peptidoglycan chains, with concomitant formation of a 1,6-anhydrobond in the MurNAc residue.</text>
        <dbReference type="EC" id="4.2.2.n1"/>
    </reaction>
</comment>
<keyword evidence="6" id="KW-0564">Palmitate</keyword>
<reference evidence="13" key="1">
    <citation type="journal article" date="2005" name="J. Gen. Plant Pathol.">
        <title>Identification of dspEF, hrpW, and hrpN loci and characterization of the hrpNEp gene in Erwinia pyrifoliae.</title>
        <authorList>
            <person name="Shrestha R."/>
            <person name="Tsuchiya K."/>
            <person name="Baek S.J."/>
            <person name="Bae H.N."/>
            <person name="Hwang I."/>
            <person name="Hur J.H."/>
            <person name="Lim C.K."/>
        </authorList>
    </citation>
    <scope>NUCLEOTIDE SEQUENCE</scope>
    <source>
        <strain evidence="13">WT3</strain>
    </source>
</reference>
<evidence type="ECO:0000256" key="3">
    <source>
        <dbReference type="ARBA" id="ARBA00012587"/>
    </source>
</evidence>
<keyword evidence="5" id="KW-0472">Membrane</keyword>
<dbReference type="GO" id="GO:0071555">
    <property type="term" value="P:cell wall organization"/>
    <property type="evidence" value="ECO:0007669"/>
    <property type="project" value="UniProtKB-KW"/>
</dbReference>
<proteinExistence type="inferred from homology"/>
<dbReference type="Pfam" id="PF01464">
    <property type="entry name" value="SLT"/>
    <property type="match status" value="1"/>
</dbReference>
<comment type="similarity">
    <text evidence="2">Belongs to the transglycosylase Slt family.</text>
</comment>
<organism evidence="13">
    <name type="scientific">Erwinia pyrifoliae</name>
    <dbReference type="NCBI Taxonomy" id="79967"/>
    <lineage>
        <taxon>Bacteria</taxon>
        <taxon>Pseudomonadati</taxon>
        <taxon>Pseudomonadota</taxon>
        <taxon>Gammaproteobacteria</taxon>
        <taxon>Enterobacterales</taxon>
        <taxon>Erwiniaceae</taxon>
        <taxon>Erwinia</taxon>
    </lineage>
</organism>
<evidence type="ECO:0000259" key="11">
    <source>
        <dbReference type="Pfam" id="PF01464"/>
    </source>
</evidence>
<dbReference type="PANTHER" id="PTHR37423:SF2">
    <property type="entry name" value="MEMBRANE-BOUND LYTIC MUREIN TRANSGLYCOSYLASE C"/>
    <property type="match status" value="1"/>
</dbReference>
<dbReference type="GO" id="GO:0000270">
    <property type="term" value="P:peptidoglycan metabolic process"/>
    <property type="evidence" value="ECO:0007669"/>
    <property type="project" value="InterPro"/>
</dbReference>
<name>D0UIX4_ERWPY</name>
<dbReference type="GO" id="GO:0016020">
    <property type="term" value="C:membrane"/>
    <property type="evidence" value="ECO:0007669"/>
    <property type="project" value="InterPro"/>
</dbReference>
<dbReference type="InterPro" id="IPR000189">
    <property type="entry name" value="Transglyc_AS"/>
</dbReference>
<dbReference type="Pfam" id="PF11873">
    <property type="entry name" value="Mltc_N"/>
    <property type="match status" value="1"/>
</dbReference>
<evidence type="ECO:0000256" key="2">
    <source>
        <dbReference type="ARBA" id="ARBA00007734"/>
    </source>
</evidence>
<evidence type="ECO:0000256" key="1">
    <source>
        <dbReference type="ARBA" id="ARBA00001420"/>
    </source>
</evidence>
<keyword evidence="4" id="KW-0732">Signal</keyword>
<evidence type="ECO:0000256" key="9">
    <source>
        <dbReference type="ARBA" id="ARBA00023288"/>
    </source>
</evidence>
<dbReference type="CDD" id="cd16893">
    <property type="entry name" value="LT_MltC_MltE"/>
    <property type="match status" value="1"/>
</dbReference>
<evidence type="ECO:0000256" key="8">
    <source>
        <dbReference type="ARBA" id="ARBA00023239"/>
    </source>
</evidence>
<protein>
    <recommendedName>
        <fullName evidence="3">peptidoglycan lytic exotransglycosylase</fullName>
        <ecNumber evidence="3">4.2.2.n1</ecNumber>
    </recommendedName>
</protein>
<reference evidence="13" key="4">
    <citation type="submission" date="2009-11" db="EMBL/GenBank/DDBJ databases">
        <authorList>
            <person name="Thapa S.P."/>
            <person name="Park D.H."/>
            <person name="Cho S.Y."/>
            <person name="Hur J.H."/>
            <person name="Lim C.K."/>
        </authorList>
    </citation>
    <scope>NUCLEOTIDE SEQUENCE</scope>
    <source>
        <strain evidence="13">WT3</strain>
    </source>
</reference>
<evidence type="ECO:0000256" key="5">
    <source>
        <dbReference type="ARBA" id="ARBA00023136"/>
    </source>
</evidence>
<dbReference type="SUPFAM" id="SSF53955">
    <property type="entry name" value="Lysozyme-like"/>
    <property type="match status" value="1"/>
</dbReference>
<keyword evidence="7" id="KW-0998">Cell outer membrane</keyword>
<keyword evidence="9" id="KW-0449">Lipoprotein</keyword>
<dbReference type="FunFam" id="1.10.530.10:FF:000002">
    <property type="entry name" value="Membrane-bound lytic murein transglycosylase C"/>
    <property type="match status" value="1"/>
</dbReference>
<dbReference type="PANTHER" id="PTHR37423">
    <property type="entry name" value="SOLUBLE LYTIC MUREIN TRANSGLYCOSYLASE-RELATED"/>
    <property type="match status" value="1"/>
</dbReference>
<evidence type="ECO:0000256" key="4">
    <source>
        <dbReference type="ARBA" id="ARBA00022729"/>
    </source>
</evidence>